<organism evidence="1 2">
    <name type="scientific">Trichonephila clavata</name>
    <name type="common">Joro spider</name>
    <name type="synonym">Nephila clavata</name>
    <dbReference type="NCBI Taxonomy" id="2740835"/>
    <lineage>
        <taxon>Eukaryota</taxon>
        <taxon>Metazoa</taxon>
        <taxon>Ecdysozoa</taxon>
        <taxon>Arthropoda</taxon>
        <taxon>Chelicerata</taxon>
        <taxon>Arachnida</taxon>
        <taxon>Araneae</taxon>
        <taxon>Araneomorphae</taxon>
        <taxon>Entelegynae</taxon>
        <taxon>Araneoidea</taxon>
        <taxon>Nephilidae</taxon>
        <taxon>Trichonephila</taxon>
    </lineage>
</organism>
<accession>A0A8X6K6Z2</accession>
<dbReference type="OrthoDB" id="6437252at2759"/>
<dbReference type="Proteomes" id="UP000887116">
    <property type="component" value="Unassembled WGS sequence"/>
</dbReference>
<name>A0A8X6K6Z2_TRICU</name>
<dbReference type="EMBL" id="BMAO01000025">
    <property type="protein sequence ID" value="GFQ63841.1"/>
    <property type="molecule type" value="Genomic_DNA"/>
</dbReference>
<proteinExistence type="predicted"/>
<evidence type="ECO:0000313" key="2">
    <source>
        <dbReference type="Proteomes" id="UP000887116"/>
    </source>
</evidence>
<protein>
    <submittedName>
        <fullName evidence="1">Retrovirus-related Pol polyprotein from type-1 retrotransposable element R2</fullName>
    </submittedName>
</protein>
<reference evidence="1" key="1">
    <citation type="submission" date="2020-07" db="EMBL/GenBank/DDBJ databases">
        <title>Multicomponent nature underlies the extraordinary mechanical properties of spider dragline silk.</title>
        <authorList>
            <person name="Kono N."/>
            <person name="Nakamura H."/>
            <person name="Mori M."/>
            <person name="Yoshida Y."/>
            <person name="Ohtoshi R."/>
            <person name="Malay A.D."/>
            <person name="Moran D.A.P."/>
            <person name="Tomita M."/>
            <person name="Numata K."/>
            <person name="Arakawa K."/>
        </authorList>
    </citation>
    <scope>NUCLEOTIDE SEQUENCE</scope>
</reference>
<sequence>MRTDQLVKSAWSQVDRFVRGEVKEILSFHSKASVHYLSANKRSGGCSIPSAAEDSDYYLIDTAFKLLTSSDEEVALLAFAHLKRTVRQRVKRQISDGDFASFLSGCMDEEFKKTTNRLSNVWTNALKASMRQK</sequence>
<gene>
    <name evidence="1" type="primary">PO21_22</name>
    <name evidence="1" type="ORF">TNCT_483001</name>
</gene>
<keyword evidence="2" id="KW-1185">Reference proteome</keyword>
<evidence type="ECO:0000313" key="1">
    <source>
        <dbReference type="EMBL" id="GFQ63841.1"/>
    </source>
</evidence>
<dbReference type="AlphaFoldDB" id="A0A8X6K6Z2"/>
<comment type="caution">
    <text evidence="1">The sequence shown here is derived from an EMBL/GenBank/DDBJ whole genome shotgun (WGS) entry which is preliminary data.</text>
</comment>